<dbReference type="EMBL" id="KE681474">
    <property type="protein sequence ID" value="ERE69269.1"/>
    <property type="molecule type" value="Genomic_DNA"/>
</dbReference>
<feature type="signal peptide" evidence="2">
    <location>
        <begin position="1"/>
        <end position="27"/>
    </location>
</feature>
<dbReference type="InterPro" id="IPR033231">
    <property type="entry name" value="SECTM1"/>
</dbReference>
<dbReference type="AlphaFoldDB" id="A0A061HX59"/>
<feature type="non-terminal residue" evidence="3">
    <location>
        <position position="321"/>
    </location>
</feature>
<feature type="transmembrane region" description="Helical" evidence="1">
    <location>
        <begin position="157"/>
        <end position="178"/>
    </location>
</feature>
<sequence>MKRCPLVSTAHIARVVCILLLAASVNAQNESWDSPLCTESALSVPRGSRAVMTCNISNTFADVSIWLEGQIIFNEAPQGNSRLDDWELQVQGGQARLMINDTQDVHTGLYLWQLHGHQRDYKNFTLTVSEPSNKETTDTPSSDPVKHFQQRARPDTLVGVVVAVILILGLTGIGALICHRHHRSLKSQWIHAVVPDLRHRILWTLLLLAASLNAHTQTWDNPTCTESEVSAPRGNRVVMACNISNTFRDVTIGLTANGKTSTIFNTKPPGNYFNDSWQLQIQGGQAYLVITDVQDIHAGQYVWRLNGNQRPPDQFIVLNVT</sequence>
<feature type="chain" id="PRO_5001600325" evidence="2">
    <location>
        <begin position="28"/>
        <end position="321"/>
    </location>
</feature>
<protein>
    <submittedName>
        <fullName evidence="3">Secreted and transmembrane protein 1A-like protein</fullName>
    </submittedName>
</protein>
<keyword evidence="1 3" id="KW-0812">Transmembrane</keyword>
<dbReference type="InterPro" id="IPR013783">
    <property type="entry name" value="Ig-like_fold"/>
</dbReference>
<gene>
    <name evidence="3" type="ORF">H671_7g17292</name>
</gene>
<accession>A0A061HX59</accession>
<dbReference type="Proteomes" id="UP000030759">
    <property type="component" value="Unassembled WGS sequence"/>
</dbReference>
<proteinExistence type="predicted"/>
<dbReference type="GO" id="GO:0005125">
    <property type="term" value="F:cytokine activity"/>
    <property type="evidence" value="ECO:0007669"/>
    <property type="project" value="InterPro"/>
</dbReference>
<evidence type="ECO:0000313" key="3">
    <source>
        <dbReference type="EMBL" id="ERE69269.1"/>
    </source>
</evidence>
<organism evidence="3 4">
    <name type="scientific">Cricetulus griseus</name>
    <name type="common">Chinese hamster</name>
    <name type="synonym">Cricetulus barabensis griseus</name>
    <dbReference type="NCBI Taxonomy" id="10029"/>
    <lineage>
        <taxon>Eukaryota</taxon>
        <taxon>Metazoa</taxon>
        <taxon>Chordata</taxon>
        <taxon>Craniata</taxon>
        <taxon>Vertebrata</taxon>
        <taxon>Euteleostomi</taxon>
        <taxon>Mammalia</taxon>
        <taxon>Eutheria</taxon>
        <taxon>Euarchontoglires</taxon>
        <taxon>Glires</taxon>
        <taxon>Rodentia</taxon>
        <taxon>Myomorpha</taxon>
        <taxon>Muroidea</taxon>
        <taxon>Cricetidae</taxon>
        <taxon>Cricetinae</taxon>
        <taxon>Cricetulus</taxon>
    </lineage>
</organism>
<evidence type="ECO:0000313" key="4">
    <source>
        <dbReference type="Proteomes" id="UP000030759"/>
    </source>
</evidence>
<dbReference type="Gene3D" id="2.60.40.10">
    <property type="entry name" value="Immunoglobulins"/>
    <property type="match status" value="1"/>
</dbReference>
<keyword evidence="1" id="KW-1133">Transmembrane helix</keyword>
<dbReference type="GO" id="GO:0016020">
    <property type="term" value="C:membrane"/>
    <property type="evidence" value="ECO:0007669"/>
    <property type="project" value="TreeGrafter"/>
</dbReference>
<dbReference type="GO" id="GO:0006955">
    <property type="term" value="P:immune response"/>
    <property type="evidence" value="ECO:0007669"/>
    <property type="project" value="InterPro"/>
</dbReference>
<keyword evidence="1" id="KW-0472">Membrane</keyword>
<keyword evidence="2" id="KW-0732">Signal</keyword>
<dbReference type="PANTHER" id="PTHR15123:SF5">
    <property type="entry name" value="SECRETED AND TRANSMEMBRANE PROTEIN 1"/>
    <property type="match status" value="1"/>
</dbReference>
<dbReference type="PANTHER" id="PTHR15123">
    <property type="entry name" value="SECRETED AND TRANSMEMBRANE PROTEIN 1"/>
    <property type="match status" value="1"/>
</dbReference>
<name>A0A061HX59_CRIGR</name>
<evidence type="ECO:0000256" key="1">
    <source>
        <dbReference type="SAM" id="Phobius"/>
    </source>
</evidence>
<evidence type="ECO:0000256" key="2">
    <source>
        <dbReference type="SAM" id="SignalP"/>
    </source>
</evidence>
<reference evidence="4" key="1">
    <citation type="journal article" date="2013" name="Nat. Biotechnol.">
        <title>Chinese hamster genome sequenced from sorted chromosomes.</title>
        <authorList>
            <person name="Brinkrolf K."/>
            <person name="Rupp O."/>
            <person name="Laux H."/>
            <person name="Kollin F."/>
            <person name="Ernst W."/>
            <person name="Linke B."/>
            <person name="Kofler R."/>
            <person name="Romand S."/>
            <person name="Hesse F."/>
            <person name="Budach W.E."/>
            <person name="Galosy S."/>
            <person name="Muller D."/>
            <person name="Noll T."/>
            <person name="Wienberg J."/>
            <person name="Jostock T."/>
            <person name="Leonard M."/>
            <person name="Grillari J."/>
            <person name="Tauch A."/>
            <person name="Goesmann A."/>
            <person name="Helk B."/>
            <person name="Mott J.E."/>
            <person name="Puhler A."/>
            <person name="Borth N."/>
        </authorList>
    </citation>
    <scope>NUCLEOTIDE SEQUENCE [LARGE SCALE GENOMIC DNA]</scope>
    <source>
        <strain evidence="4">17A/GY</strain>
    </source>
</reference>